<sequence>MAERTGRRDSAGKARRIYAIVAAIWAGVMIAATLFVDKPSNVIPFWLLLIGYFIVVWKKNAARRR</sequence>
<evidence type="ECO:0000313" key="3">
    <source>
        <dbReference type="Proteomes" id="UP000198346"/>
    </source>
</evidence>
<keyword evidence="1" id="KW-0812">Transmembrane</keyword>
<dbReference type="AlphaFoldDB" id="A0A239PYZ7"/>
<name>A0A239PYZ7_9PROT</name>
<accession>A0A239PYZ7</accession>
<keyword evidence="1" id="KW-1133">Transmembrane helix</keyword>
<feature type="transmembrane region" description="Helical" evidence="1">
    <location>
        <begin position="17"/>
        <end position="36"/>
    </location>
</feature>
<evidence type="ECO:0000313" key="2">
    <source>
        <dbReference type="EMBL" id="SNT75559.1"/>
    </source>
</evidence>
<protein>
    <submittedName>
        <fullName evidence="2">Uncharacterized protein</fullName>
    </submittedName>
</protein>
<keyword evidence="1" id="KW-0472">Membrane</keyword>
<reference evidence="2 3" key="1">
    <citation type="submission" date="2017-07" db="EMBL/GenBank/DDBJ databases">
        <authorList>
            <person name="Sun Z.S."/>
            <person name="Albrecht U."/>
            <person name="Echele G."/>
            <person name="Lee C.C."/>
        </authorList>
    </citation>
    <scope>NUCLEOTIDE SEQUENCE [LARGE SCALE GENOMIC DNA]</scope>
    <source>
        <strain evidence="2 3">CGMCC 1.12710</strain>
    </source>
</reference>
<dbReference type="RefSeq" id="WP_089413223.1">
    <property type="nucleotide sequence ID" value="NZ_FZQA01000008.1"/>
</dbReference>
<gene>
    <name evidence="2" type="ORF">SAMN06297382_2809</name>
</gene>
<proteinExistence type="predicted"/>
<organism evidence="2 3">
    <name type="scientific">Amphiplicatus metriothermophilus</name>
    <dbReference type="NCBI Taxonomy" id="1519374"/>
    <lineage>
        <taxon>Bacteria</taxon>
        <taxon>Pseudomonadati</taxon>
        <taxon>Pseudomonadota</taxon>
        <taxon>Alphaproteobacteria</taxon>
        <taxon>Parvularculales</taxon>
        <taxon>Parvularculaceae</taxon>
        <taxon>Amphiplicatus</taxon>
    </lineage>
</organism>
<dbReference type="Proteomes" id="UP000198346">
    <property type="component" value="Unassembled WGS sequence"/>
</dbReference>
<feature type="transmembrane region" description="Helical" evidence="1">
    <location>
        <begin position="42"/>
        <end position="57"/>
    </location>
</feature>
<evidence type="ECO:0000256" key="1">
    <source>
        <dbReference type="SAM" id="Phobius"/>
    </source>
</evidence>
<dbReference type="EMBL" id="FZQA01000008">
    <property type="protein sequence ID" value="SNT75559.1"/>
    <property type="molecule type" value="Genomic_DNA"/>
</dbReference>
<keyword evidence="3" id="KW-1185">Reference proteome</keyword>